<dbReference type="AlphaFoldDB" id="A0AAD9K416"/>
<feature type="transmembrane region" description="Helical" evidence="2">
    <location>
        <begin position="63"/>
        <end position="82"/>
    </location>
</feature>
<keyword evidence="2" id="KW-0812">Transmembrane</keyword>
<sequence>MTCRREQMSIRRREMEKGSRTSAHPTTKTKTHFPSLTRLLLRLGTFAIITQVVVAQNEYALNVMHVCSFNIIRMLMCLFLCYDHSYSRVKCNQFALMRTKRY</sequence>
<evidence type="ECO:0000313" key="4">
    <source>
        <dbReference type="Proteomes" id="UP001209878"/>
    </source>
</evidence>
<evidence type="ECO:0000313" key="3">
    <source>
        <dbReference type="EMBL" id="KAK2164494.1"/>
    </source>
</evidence>
<comment type="caution">
    <text evidence="3">The sequence shown here is derived from an EMBL/GenBank/DDBJ whole genome shotgun (WGS) entry which is preliminary data.</text>
</comment>
<feature type="compositionally biased region" description="Polar residues" evidence="1">
    <location>
        <begin position="20"/>
        <end position="32"/>
    </location>
</feature>
<evidence type="ECO:0000256" key="2">
    <source>
        <dbReference type="SAM" id="Phobius"/>
    </source>
</evidence>
<organism evidence="3 4">
    <name type="scientific">Ridgeia piscesae</name>
    <name type="common">Tubeworm</name>
    <dbReference type="NCBI Taxonomy" id="27915"/>
    <lineage>
        <taxon>Eukaryota</taxon>
        <taxon>Metazoa</taxon>
        <taxon>Spiralia</taxon>
        <taxon>Lophotrochozoa</taxon>
        <taxon>Annelida</taxon>
        <taxon>Polychaeta</taxon>
        <taxon>Sedentaria</taxon>
        <taxon>Canalipalpata</taxon>
        <taxon>Sabellida</taxon>
        <taxon>Siboglinidae</taxon>
        <taxon>Ridgeia</taxon>
    </lineage>
</organism>
<feature type="compositionally biased region" description="Basic and acidic residues" evidence="1">
    <location>
        <begin position="1"/>
        <end position="19"/>
    </location>
</feature>
<protein>
    <submittedName>
        <fullName evidence="3">Uncharacterized protein</fullName>
    </submittedName>
</protein>
<name>A0AAD9K416_RIDPI</name>
<keyword evidence="4" id="KW-1185">Reference proteome</keyword>
<accession>A0AAD9K416</accession>
<keyword evidence="2" id="KW-1133">Transmembrane helix</keyword>
<proteinExistence type="predicted"/>
<dbReference type="Proteomes" id="UP001209878">
    <property type="component" value="Unassembled WGS sequence"/>
</dbReference>
<reference evidence="3" key="1">
    <citation type="journal article" date="2023" name="Mol. Biol. Evol.">
        <title>Third-Generation Sequencing Reveals the Adaptive Role of the Epigenome in Three Deep-Sea Polychaetes.</title>
        <authorList>
            <person name="Perez M."/>
            <person name="Aroh O."/>
            <person name="Sun Y."/>
            <person name="Lan Y."/>
            <person name="Juniper S.K."/>
            <person name="Young C.R."/>
            <person name="Angers B."/>
            <person name="Qian P.Y."/>
        </authorList>
    </citation>
    <scope>NUCLEOTIDE SEQUENCE</scope>
    <source>
        <strain evidence="3">R07B-5</strain>
    </source>
</reference>
<gene>
    <name evidence="3" type="ORF">NP493_1413g00026</name>
</gene>
<evidence type="ECO:0000256" key="1">
    <source>
        <dbReference type="SAM" id="MobiDB-lite"/>
    </source>
</evidence>
<dbReference type="EMBL" id="JAODUO010001411">
    <property type="protein sequence ID" value="KAK2164494.1"/>
    <property type="molecule type" value="Genomic_DNA"/>
</dbReference>
<feature type="transmembrane region" description="Helical" evidence="2">
    <location>
        <begin position="39"/>
        <end position="57"/>
    </location>
</feature>
<keyword evidence="2" id="KW-0472">Membrane</keyword>
<feature type="region of interest" description="Disordered" evidence="1">
    <location>
        <begin position="1"/>
        <end position="32"/>
    </location>
</feature>